<dbReference type="PROSITE" id="PS51286">
    <property type="entry name" value="RAP"/>
    <property type="match status" value="1"/>
</dbReference>
<evidence type="ECO:0000259" key="1">
    <source>
        <dbReference type="PROSITE" id="PS51286"/>
    </source>
</evidence>
<feature type="domain" description="RAP" evidence="1">
    <location>
        <begin position="597"/>
        <end position="656"/>
    </location>
</feature>
<dbReference type="EMBL" id="NNAY01000430">
    <property type="protein sequence ID" value="OXU28447.1"/>
    <property type="molecule type" value="Genomic_DNA"/>
</dbReference>
<dbReference type="OrthoDB" id="10064757at2759"/>
<evidence type="ECO:0000313" key="2">
    <source>
        <dbReference type="EMBL" id="OXU28447.1"/>
    </source>
</evidence>
<dbReference type="PROSITE" id="PS50007">
    <property type="entry name" value="PIPLC_X_DOMAIN"/>
    <property type="match status" value="1"/>
</dbReference>
<sequence length="1270" mass="149039">MFADRLSRLINCKEWNVLRKLDSAVRCNSHCSRQDNAFYKSLYKKQSLLNNNCLKQWHTTTAKITYLPQENIYARSILDSSEAYSHCFATPLPSKKELTDLKLDKVNSMMEKSWISMKNEEILKNFELLTYYASQTLESLKLPKYSGIVEVITNRLSSFSDQELQHLLKCLGLWDKRPSDPALRNFWQALDAECVRRLANWSIDEIFLMNDLWFKSRCPRFSNFITKSLTQVNTYKMTPTNLVQYAYLLKINNKVLLDLSSFEHNVEKCIHQLSIEELGVISMAFFKYEAIIKSKYLLIKLMQKLQQNLHTVSDISLSAILKILRNSIDLQIVQQFDILQKALVSRIPQCTLLSLTHIAHMQARTLIYNDELTSLILKRYKQEIKEARLKDIERILFTLYIFNYNPKTTDFYVSAQNELSRSERADEINQFPKSLIYSVLYMLQVNYYPENLLKLVMEQSFLNKLCDNNIHKLDREYLVLDYCIELEHPEYVGPRLRKDINHFLLKRFGSLRKTPMSENQRVNQYSKITTDVVHICRNLLGSESAVHVDTLLPHFSRSDIILCYDPLTKTFVSARDKLSKIPVGSIKWAPKDGKKWYVFVIGVHNTMTRNTLEPTGILMVQLRHLKKIGYTPILIPYLQWQSLGSERLKNQNMISKQLSVVLSPNGQFVLRKLNLISKHLLYTNSHVNLCHSKAIRCLYSDKSRIKNIILRESHTKAEIQAPMNTTSFAHRFMESSEAYSNTLSLTLKVNEDLQIEEIESILQKQWISMSIPEILENFECLSINARKNEESINHPKYHGILEVLKIKLPDFIDQQIHHLFRCLELWKYDRTEEVYKSLLTTLDNECLKRMPGWTIEEILLSNDHFYKLRMARYVEFTWHSLRKLGSKPRKMTPTHLVQYAFFMKMNRRLPIRPYEIEYRVEQHFDNFTIEELAIIALAFSKYEAPIRSNQLMVKILKTLVSEIDNVNDYCLKALIDILRIGGEPEIVNQLEILLKKMENNISRFDVKTLTAVMNLKRKVLMHNEQLTSKILERCEKEIKDMKLTHLESILFALHVFNYDPKTTPFYSTAHNELLDPDRAAEIERSPSSLIHITMFLLKQQVYPEEILKRILDPDFVNRTSKSNAYKLDRNYLDIDFCIEFEHPEYNGPRLRKDLVNHLMKFYGSLKKRSVKKSDSDKTITEVAHIIKFSVVLSPNGQFVLRNLNLTSKHLLNTNSHKQWISMSIPEILETFECLSINARKNEELINHPKYHGILEGLKNKLPHFIDQQIH</sequence>
<proteinExistence type="predicted"/>
<keyword evidence="3" id="KW-1185">Reference proteome</keyword>
<accession>A0A232FDM8</accession>
<dbReference type="AlphaFoldDB" id="A0A232FDM8"/>
<dbReference type="Proteomes" id="UP000215335">
    <property type="component" value="Unassembled WGS sequence"/>
</dbReference>
<dbReference type="SMART" id="SM00952">
    <property type="entry name" value="RAP"/>
    <property type="match status" value="1"/>
</dbReference>
<evidence type="ECO:0000313" key="3">
    <source>
        <dbReference type="Proteomes" id="UP000215335"/>
    </source>
</evidence>
<gene>
    <name evidence="2" type="ORF">TSAR_016737</name>
</gene>
<reference evidence="2 3" key="1">
    <citation type="journal article" date="2017" name="Curr. Biol.">
        <title>The Evolution of Venom by Co-option of Single-Copy Genes.</title>
        <authorList>
            <person name="Martinson E.O."/>
            <person name="Mrinalini"/>
            <person name="Kelkar Y.D."/>
            <person name="Chang C.H."/>
            <person name="Werren J.H."/>
        </authorList>
    </citation>
    <scope>NUCLEOTIDE SEQUENCE [LARGE SCALE GENOMIC DNA]</scope>
    <source>
        <strain evidence="2 3">Alberta</strain>
        <tissue evidence="2">Whole body</tissue>
    </source>
</reference>
<protein>
    <recommendedName>
        <fullName evidence="1">RAP domain-containing protein</fullName>
    </recommendedName>
</protein>
<dbReference type="InterPro" id="IPR013584">
    <property type="entry name" value="RAP"/>
</dbReference>
<comment type="caution">
    <text evidence="2">The sequence shown here is derived from an EMBL/GenBank/DDBJ whole genome shotgun (WGS) entry which is preliminary data.</text>
</comment>
<organism evidence="2 3">
    <name type="scientific">Trichomalopsis sarcophagae</name>
    <dbReference type="NCBI Taxonomy" id="543379"/>
    <lineage>
        <taxon>Eukaryota</taxon>
        <taxon>Metazoa</taxon>
        <taxon>Ecdysozoa</taxon>
        <taxon>Arthropoda</taxon>
        <taxon>Hexapoda</taxon>
        <taxon>Insecta</taxon>
        <taxon>Pterygota</taxon>
        <taxon>Neoptera</taxon>
        <taxon>Endopterygota</taxon>
        <taxon>Hymenoptera</taxon>
        <taxon>Apocrita</taxon>
        <taxon>Proctotrupomorpha</taxon>
        <taxon>Chalcidoidea</taxon>
        <taxon>Pteromalidae</taxon>
        <taxon>Pteromalinae</taxon>
        <taxon>Trichomalopsis</taxon>
    </lineage>
</organism>
<name>A0A232FDM8_9HYME</name>